<dbReference type="PIRSF" id="PIRSF004983">
    <property type="entry name" value="MenD"/>
    <property type="match status" value="1"/>
</dbReference>
<keyword evidence="5 7" id="KW-0786">Thiamine pyrophosphate</keyword>
<feature type="domain" description="Thiamine pyrophosphate enzyme TPP-binding" evidence="8">
    <location>
        <begin position="448"/>
        <end position="562"/>
    </location>
</feature>
<keyword evidence="1 7" id="KW-0474">Menaquinone biosynthesis</keyword>
<dbReference type="Gene3D" id="3.40.50.1220">
    <property type="entry name" value="TPP-binding domain"/>
    <property type="match status" value="1"/>
</dbReference>
<evidence type="ECO:0000256" key="6">
    <source>
        <dbReference type="ARBA" id="ARBA00023211"/>
    </source>
</evidence>
<dbReference type="PANTHER" id="PTHR42916:SF1">
    <property type="entry name" value="PROTEIN PHYLLO, CHLOROPLASTIC"/>
    <property type="match status" value="1"/>
</dbReference>
<evidence type="ECO:0000256" key="5">
    <source>
        <dbReference type="ARBA" id="ARBA00023052"/>
    </source>
</evidence>
<comment type="cofactor">
    <cofactor evidence="7">
        <name>Mg(2+)</name>
        <dbReference type="ChEBI" id="CHEBI:18420"/>
    </cofactor>
    <cofactor evidence="7">
        <name>Mn(2+)</name>
        <dbReference type="ChEBI" id="CHEBI:29035"/>
    </cofactor>
</comment>
<evidence type="ECO:0000256" key="2">
    <source>
        <dbReference type="ARBA" id="ARBA00022679"/>
    </source>
</evidence>
<evidence type="ECO:0000256" key="3">
    <source>
        <dbReference type="ARBA" id="ARBA00022723"/>
    </source>
</evidence>
<dbReference type="InterPro" id="IPR004433">
    <property type="entry name" value="MenaQ_synth_MenD"/>
</dbReference>
<evidence type="ECO:0000313" key="12">
    <source>
        <dbReference type="Proteomes" id="UP000830167"/>
    </source>
</evidence>
<evidence type="ECO:0000256" key="4">
    <source>
        <dbReference type="ARBA" id="ARBA00022842"/>
    </source>
</evidence>
<comment type="pathway">
    <text evidence="7">Quinol/quinone metabolism; menaquinone biosynthesis.</text>
</comment>
<comment type="catalytic activity">
    <reaction evidence="7">
        <text>isochorismate + 2-oxoglutarate + H(+) = 5-enolpyruvoyl-6-hydroxy-2-succinyl-cyclohex-3-ene-1-carboxylate + CO2</text>
        <dbReference type="Rhea" id="RHEA:25593"/>
        <dbReference type="ChEBI" id="CHEBI:15378"/>
        <dbReference type="ChEBI" id="CHEBI:16526"/>
        <dbReference type="ChEBI" id="CHEBI:16810"/>
        <dbReference type="ChEBI" id="CHEBI:29780"/>
        <dbReference type="ChEBI" id="CHEBI:58818"/>
        <dbReference type="EC" id="2.2.1.9"/>
    </reaction>
</comment>
<evidence type="ECO:0000256" key="1">
    <source>
        <dbReference type="ARBA" id="ARBA00022428"/>
    </source>
</evidence>
<comment type="pathway">
    <text evidence="7">Quinol/quinone metabolism; 1,4-dihydroxy-2-naphthoate biosynthesis; 1,4-dihydroxy-2-naphthoate from chorismate: step 2/7.</text>
</comment>
<dbReference type="CDD" id="cd02009">
    <property type="entry name" value="TPP_SHCHC_synthase"/>
    <property type="match status" value="1"/>
</dbReference>
<keyword evidence="3 7" id="KW-0479">Metal-binding</keyword>
<accession>A0ABY4CQX4</accession>
<name>A0ABY4CQX4_9BACL</name>
<dbReference type="NCBIfam" id="TIGR00173">
    <property type="entry name" value="menD"/>
    <property type="match status" value="1"/>
</dbReference>
<dbReference type="Proteomes" id="UP000830167">
    <property type="component" value="Chromosome"/>
</dbReference>
<dbReference type="SUPFAM" id="SSF52467">
    <property type="entry name" value="DHS-like NAD/FAD-binding domain"/>
    <property type="match status" value="1"/>
</dbReference>
<dbReference type="Pfam" id="PF02776">
    <property type="entry name" value="TPP_enzyme_N"/>
    <property type="match status" value="1"/>
</dbReference>
<dbReference type="CDD" id="cd07037">
    <property type="entry name" value="TPP_PYR_MenD"/>
    <property type="match status" value="1"/>
</dbReference>
<proteinExistence type="inferred from homology"/>
<dbReference type="PANTHER" id="PTHR42916">
    <property type="entry name" value="2-SUCCINYL-5-ENOLPYRUVYL-6-HYDROXY-3-CYCLOHEXENE-1-CARBOXYLATE SYNTHASE"/>
    <property type="match status" value="1"/>
</dbReference>
<dbReference type="GO" id="GO:0070204">
    <property type="term" value="F:2-succinyl-5-enolpyruvyl-6-hydroxy-3-cyclohexene-1-carboxylic-acid synthase activity"/>
    <property type="evidence" value="ECO:0007669"/>
    <property type="project" value="UniProtKB-EC"/>
</dbReference>
<comment type="cofactor">
    <cofactor evidence="7">
        <name>thiamine diphosphate</name>
        <dbReference type="ChEBI" id="CHEBI:58937"/>
    </cofactor>
    <text evidence="7">Binds 1 thiamine pyrophosphate per subunit.</text>
</comment>
<dbReference type="EC" id="2.2.1.9" evidence="7"/>
<dbReference type="HAMAP" id="MF_01659">
    <property type="entry name" value="MenD"/>
    <property type="match status" value="1"/>
</dbReference>
<evidence type="ECO:0000313" key="11">
    <source>
        <dbReference type="EMBL" id="UOF90240.1"/>
    </source>
</evidence>
<dbReference type="InterPro" id="IPR029035">
    <property type="entry name" value="DHS-like_NAD/FAD-binding_dom"/>
</dbReference>
<keyword evidence="4 7" id="KW-0460">Magnesium</keyword>
<organism evidence="11 12">
    <name type="scientific">Fodinisporobacter ferrooxydans</name>
    <dbReference type="NCBI Taxonomy" id="2901836"/>
    <lineage>
        <taxon>Bacteria</taxon>
        <taxon>Bacillati</taxon>
        <taxon>Bacillota</taxon>
        <taxon>Bacilli</taxon>
        <taxon>Bacillales</taxon>
        <taxon>Alicyclobacillaceae</taxon>
        <taxon>Fodinisporobacter</taxon>
    </lineage>
</organism>
<dbReference type="SUPFAM" id="SSF52518">
    <property type="entry name" value="Thiamin diphosphate-binding fold (THDP-binding)"/>
    <property type="match status" value="2"/>
</dbReference>
<evidence type="ECO:0000259" key="10">
    <source>
        <dbReference type="Pfam" id="PF16582"/>
    </source>
</evidence>
<dbReference type="EMBL" id="CP089291">
    <property type="protein sequence ID" value="UOF90240.1"/>
    <property type="molecule type" value="Genomic_DNA"/>
</dbReference>
<feature type="domain" description="Thiamine pyrophosphate enzyme N-terminal TPP-binding" evidence="9">
    <location>
        <begin position="12"/>
        <end position="124"/>
    </location>
</feature>
<dbReference type="Pfam" id="PF16582">
    <property type="entry name" value="TPP_enzyme_M_2"/>
    <property type="match status" value="1"/>
</dbReference>
<dbReference type="Gene3D" id="3.40.50.970">
    <property type="match status" value="2"/>
</dbReference>
<gene>
    <name evidence="7 11" type="primary">menD</name>
    <name evidence="11" type="ORF">LSG31_20655</name>
</gene>
<dbReference type="InterPro" id="IPR011766">
    <property type="entry name" value="TPP_enzyme_TPP-bd"/>
</dbReference>
<comment type="similarity">
    <text evidence="7">Belongs to the TPP enzyme family. MenD subfamily.</text>
</comment>
<evidence type="ECO:0000259" key="9">
    <source>
        <dbReference type="Pfam" id="PF02776"/>
    </source>
</evidence>
<dbReference type="RefSeq" id="WP_347436932.1">
    <property type="nucleotide sequence ID" value="NZ_CP089291.1"/>
</dbReference>
<reference evidence="11" key="1">
    <citation type="submission" date="2021-12" db="EMBL/GenBank/DDBJ databases">
        <title>Alicyclobacillaceae gen. nov., sp. nov., isolated from chalcocite enrichment system.</title>
        <authorList>
            <person name="Jiang Z."/>
        </authorList>
    </citation>
    <scope>NUCLEOTIDE SEQUENCE</scope>
    <source>
        <strain evidence="11">MYW30-H2</strain>
    </source>
</reference>
<dbReference type="InterPro" id="IPR029061">
    <property type="entry name" value="THDP-binding"/>
</dbReference>
<comment type="function">
    <text evidence="7">Catalyzes the thiamine diphosphate-dependent decarboxylation of 2-oxoglutarate and the subsequent addition of the resulting succinic semialdehyde-thiamine pyrophosphate anion to isochorismate to yield 2-succinyl-5-enolpyruvyl-6-hydroxy-3-cyclohexene-1-carboxylate (SEPHCHC).</text>
</comment>
<dbReference type="InterPro" id="IPR032264">
    <property type="entry name" value="MenD_middle"/>
</dbReference>
<evidence type="ECO:0000259" key="8">
    <source>
        <dbReference type="Pfam" id="PF02775"/>
    </source>
</evidence>
<sequence length="594" mass="65792">MTGNEAVSAYVAAFVDELVQSGVTNAVISPGSRSTPLSMAMAEHSNMRIWMHVDERSAGFFALGMAKAKRTAVVLVCSSGTAAANYYPAVVEAYQGRTPLIVCTADRPHELRDVGAPQAIQQIELYGSYVKWFVEMALPERTPEMLHYVRTAAARAAAVAKSGPQGPVHLNFPFREPLVPDFSSDTIWESGKRSMEPHTSYARALHGKRSLPSEQLDRLAGDLAATERGVIVCGPLDQPGFAEAVTRLAETLQFPIFADPLSQVRFGKHASDWVIDTYDTFLRDVETVRQFEPEIVLRFGAMPVSKAFLQYLKRFPNCRQMIVQEDEGWLEPTLLASDMIYTDPEHFCNEISMRCKTLRSRSVGVSHWSDQIFRVHAITRQVLIDELKLEHWHEGKILSELTRQLPEHGILYVGNSMPIRDLDTFGLFQDREIRVLANRGANGIDGVVSSALGASTCGQPLVLAIGDLSFFHDLNGLLAAKLHQLNATIVLVNNDGGGIFSFLPQAQSPAHFETLFGTPIGLNYRHVVEMYGGQFVSVQSFEQYRSELALSLSGTGLRVIEIKTDRGENVAQHRNVWQNASQALQSLRNEVPLP</sequence>
<keyword evidence="2 7" id="KW-0808">Transferase</keyword>
<keyword evidence="12" id="KW-1185">Reference proteome</keyword>
<dbReference type="Pfam" id="PF02775">
    <property type="entry name" value="TPP_enzyme_C"/>
    <property type="match status" value="1"/>
</dbReference>
<feature type="domain" description="Menaquinone biosynthesis protein MenD middle" evidence="10">
    <location>
        <begin position="224"/>
        <end position="413"/>
    </location>
</feature>
<dbReference type="InterPro" id="IPR012001">
    <property type="entry name" value="Thiamin_PyroP_enz_TPP-bd_dom"/>
</dbReference>
<comment type="subunit">
    <text evidence="7">Homodimer.</text>
</comment>
<evidence type="ECO:0000256" key="7">
    <source>
        <dbReference type="HAMAP-Rule" id="MF_01659"/>
    </source>
</evidence>
<keyword evidence="6 7" id="KW-0464">Manganese</keyword>
<protein>
    <recommendedName>
        <fullName evidence="7">2-succinyl-5-enolpyruvyl-6-hydroxy-3-cyclohexene-1-carboxylate synthase</fullName>
        <shortName evidence="7">SEPHCHC synthase</shortName>
        <ecNumber evidence="7">2.2.1.9</ecNumber>
    </recommendedName>
    <alternativeName>
        <fullName evidence="7">Menaquinone biosynthesis protein MenD</fullName>
    </alternativeName>
</protein>